<dbReference type="Proteomes" id="UP001642464">
    <property type="component" value="Unassembled WGS sequence"/>
</dbReference>
<evidence type="ECO:0000313" key="3">
    <source>
        <dbReference type="EMBL" id="CAK9044626.1"/>
    </source>
</evidence>
<proteinExistence type="predicted"/>
<keyword evidence="1" id="KW-0732">Signal</keyword>
<feature type="domain" description="Myotubularin phosphatase" evidence="2">
    <location>
        <begin position="157"/>
        <end position="547"/>
    </location>
</feature>
<feature type="chain" id="PRO_5047283664" evidence="1">
    <location>
        <begin position="22"/>
        <end position="557"/>
    </location>
</feature>
<sequence>VAHKLLALLGSDVARAAVALAFLVDAAGDPDQGGTLWLEEEDPLLLLELEHVVEPLDTLPGEAVLFTARCDSGETLFVTSFRVVLGRRALALGNIADLRKAKPRTLVMVGRELRVLKVGLTSPGAFDKAFHVLKGLLLKNSLERCKTLCVSEEQRHGWSLFNEVAELQRMNIPDTLRLFDQSEEYSLCATYPRHLIIPADVSEETLQGSAAFRSHGRLPVVTWVHPTQGSLLARCAQPLTGLRNNSNTADEELVAKLVKPTDEAKTLEHKQPSAFPFGGTSSSSFSYVIMDARSQMASMGNQVLGKGTENPANYAGALVRFLNIGNIHTLRSSFEKLFALATSPPTQTDFYRAVSDTGWIQHVLAVLKASTALASTLHDDATNVLTHCSDGWDRTAQMCSLAMLLLDPYFRTLRGFAVLVEKEWCAFGHKFKDRTQTRFRNQEFSPVFTLWIDCVWQLTRQFPKEFEFNAAFLIAILDEVSSSRFGTFLFNSQRERHSAGVPQSTASIWSSVVMSDPAHRNEFFAPTRTRLEPSLSTKKVLLWTKYFFRHDPDHLIF</sequence>
<dbReference type="Pfam" id="PF06602">
    <property type="entry name" value="Myotub-related"/>
    <property type="match status" value="1"/>
</dbReference>
<dbReference type="PROSITE" id="PS51339">
    <property type="entry name" value="PPASE_MYOTUBULARIN"/>
    <property type="match status" value="1"/>
</dbReference>
<dbReference type="InterPro" id="IPR030564">
    <property type="entry name" value="Myotubularin"/>
</dbReference>
<evidence type="ECO:0000259" key="2">
    <source>
        <dbReference type="PROSITE" id="PS51339"/>
    </source>
</evidence>
<organism evidence="3 4">
    <name type="scientific">Durusdinium trenchii</name>
    <dbReference type="NCBI Taxonomy" id="1381693"/>
    <lineage>
        <taxon>Eukaryota</taxon>
        <taxon>Sar</taxon>
        <taxon>Alveolata</taxon>
        <taxon>Dinophyceae</taxon>
        <taxon>Suessiales</taxon>
        <taxon>Symbiodiniaceae</taxon>
        <taxon>Durusdinium</taxon>
    </lineage>
</organism>
<feature type="signal peptide" evidence="1">
    <location>
        <begin position="1"/>
        <end position="21"/>
    </location>
</feature>
<keyword evidence="4" id="KW-1185">Reference proteome</keyword>
<evidence type="ECO:0000256" key="1">
    <source>
        <dbReference type="SAM" id="SignalP"/>
    </source>
</evidence>
<comment type="caution">
    <text evidence="3">The sequence shown here is derived from an EMBL/GenBank/DDBJ whole genome shotgun (WGS) entry which is preliminary data.</text>
</comment>
<feature type="non-terminal residue" evidence="3">
    <location>
        <position position="1"/>
    </location>
</feature>
<accession>A0ABP0LZG3</accession>
<dbReference type="SUPFAM" id="SSF52799">
    <property type="entry name" value="(Phosphotyrosine protein) phosphatases II"/>
    <property type="match status" value="1"/>
</dbReference>
<dbReference type="InterPro" id="IPR010569">
    <property type="entry name" value="Myotubularin-like_Pase_dom"/>
</dbReference>
<reference evidence="3 4" key="1">
    <citation type="submission" date="2024-02" db="EMBL/GenBank/DDBJ databases">
        <authorList>
            <person name="Chen Y."/>
            <person name="Shah S."/>
            <person name="Dougan E. K."/>
            <person name="Thang M."/>
            <person name="Chan C."/>
        </authorList>
    </citation>
    <scope>NUCLEOTIDE SEQUENCE [LARGE SCALE GENOMIC DNA]</scope>
</reference>
<dbReference type="PANTHER" id="PTHR10807">
    <property type="entry name" value="MYOTUBULARIN-RELATED"/>
    <property type="match status" value="1"/>
</dbReference>
<gene>
    <name evidence="3" type="ORF">SCF082_LOCUS25331</name>
</gene>
<dbReference type="EMBL" id="CAXAMM010018895">
    <property type="protein sequence ID" value="CAK9044626.1"/>
    <property type="molecule type" value="Genomic_DNA"/>
</dbReference>
<evidence type="ECO:0000313" key="4">
    <source>
        <dbReference type="Proteomes" id="UP001642464"/>
    </source>
</evidence>
<protein>
    <submittedName>
        <fullName evidence="3">5-bisphosphate 3-phosphatase (Phosphatidylinositol-3-phosphate phosphatase</fullName>
    </submittedName>
</protein>
<dbReference type="PANTHER" id="PTHR10807:SF128">
    <property type="entry name" value="PHOSPHATIDYLINOSITOL-3,5-BISPHOSPHATE 3-PHOSPHATASE"/>
    <property type="match status" value="1"/>
</dbReference>
<name>A0ABP0LZG3_9DINO</name>
<dbReference type="InterPro" id="IPR029021">
    <property type="entry name" value="Prot-tyrosine_phosphatase-like"/>
</dbReference>